<evidence type="ECO:0000313" key="2">
    <source>
        <dbReference type="EMBL" id="MET3601150.1"/>
    </source>
</evidence>
<gene>
    <name evidence="2" type="ORF">ABID12_003101</name>
</gene>
<organism evidence="2 3">
    <name type="scientific">Martelella mangrovi</name>
    <dbReference type="NCBI Taxonomy" id="1397477"/>
    <lineage>
        <taxon>Bacteria</taxon>
        <taxon>Pseudomonadati</taxon>
        <taxon>Pseudomonadota</taxon>
        <taxon>Alphaproteobacteria</taxon>
        <taxon>Hyphomicrobiales</taxon>
        <taxon>Aurantimonadaceae</taxon>
        <taxon>Martelella</taxon>
    </lineage>
</organism>
<keyword evidence="3" id="KW-1185">Reference proteome</keyword>
<proteinExistence type="predicted"/>
<sequence>MIAINNRRLCRLQRPLTRLLLRIGNKHPSQKPQTFTKGKENKRETAWQNRPNAIATGAYQQIRKKTVRCQPAFYALPPRLRPGSTLQRESKAQ</sequence>
<name>A0ABV2IE07_9HYPH</name>
<dbReference type="RefSeq" id="WP_354434998.1">
    <property type="nucleotide sequence ID" value="NZ_JBEPLY010000011.1"/>
</dbReference>
<reference evidence="2 3" key="1">
    <citation type="submission" date="2024-06" db="EMBL/GenBank/DDBJ databases">
        <title>Genomic Encyclopedia of Type Strains, Phase IV (KMG-IV): sequencing the most valuable type-strain genomes for metagenomic binning, comparative biology and taxonomic classification.</title>
        <authorList>
            <person name="Goeker M."/>
        </authorList>
    </citation>
    <scope>NUCLEOTIDE SEQUENCE [LARGE SCALE GENOMIC DNA]</scope>
    <source>
        <strain evidence="2 3">DSM 28102</strain>
    </source>
</reference>
<dbReference type="Proteomes" id="UP001549164">
    <property type="component" value="Unassembled WGS sequence"/>
</dbReference>
<protein>
    <submittedName>
        <fullName evidence="2">Uncharacterized protein</fullName>
    </submittedName>
</protein>
<feature type="region of interest" description="Disordered" evidence="1">
    <location>
        <begin position="27"/>
        <end position="48"/>
    </location>
</feature>
<accession>A0ABV2IE07</accession>
<evidence type="ECO:0000313" key="3">
    <source>
        <dbReference type="Proteomes" id="UP001549164"/>
    </source>
</evidence>
<evidence type="ECO:0000256" key="1">
    <source>
        <dbReference type="SAM" id="MobiDB-lite"/>
    </source>
</evidence>
<dbReference type="EMBL" id="JBEPLY010000011">
    <property type="protein sequence ID" value="MET3601150.1"/>
    <property type="molecule type" value="Genomic_DNA"/>
</dbReference>
<comment type="caution">
    <text evidence="2">The sequence shown here is derived from an EMBL/GenBank/DDBJ whole genome shotgun (WGS) entry which is preliminary data.</text>
</comment>